<evidence type="ECO:0000313" key="2">
    <source>
        <dbReference type="EMBL" id="TVO72439.1"/>
    </source>
</evidence>
<feature type="domain" description="Glycosyltransferase subfamily 4-like N-terminal" evidence="1">
    <location>
        <begin position="22"/>
        <end position="154"/>
    </location>
</feature>
<comment type="caution">
    <text evidence="2">The sequence shown here is derived from an EMBL/GenBank/DDBJ whole genome shotgun (WGS) entry which is preliminary data.</text>
</comment>
<protein>
    <submittedName>
        <fullName evidence="2">Glycosyltransferase family 4 protein</fullName>
    </submittedName>
</protein>
<keyword evidence="3" id="KW-1185">Reference proteome</keyword>
<dbReference type="Pfam" id="PF13477">
    <property type="entry name" value="Glyco_trans_4_2"/>
    <property type="match status" value="1"/>
</dbReference>
<dbReference type="Proteomes" id="UP000316649">
    <property type="component" value="Unassembled WGS sequence"/>
</dbReference>
<dbReference type="PANTHER" id="PTHR12526">
    <property type="entry name" value="GLYCOSYLTRANSFERASE"/>
    <property type="match status" value="1"/>
</dbReference>
<dbReference type="PANTHER" id="PTHR12526:SF638">
    <property type="entry name" value="SPORE COAT PROTEIN SA"/>
    <property type="match status" value="1"/>
</dbReference>
<keyword evidence="2" id="KW-0808">Transferase</keyword>
<gene>
    <name evidence="2" type="ORF">FHP88_12650</name>
</gene>
<dbReference type="CDD" id="cd03808">
    <property type="entry name" value="GT4_CapM-like"/>
    <property type="match status" value="1"/>
</dbReference>
<dbReference type="InterPro" id="IPR028098">
    <property type="entry name" value="Glyco_trans_4-like_N"/>
</dbReference>
<dbReference type="AlphaFoldDB" id="A0A557S4U3"/>
<accession>A0A557S4U3</accession>
<dbReference type="OrthoDB" id="9775208at2"/>
<dbReference type="GO" id="GO:0016757">
    <property type="term" value="F:glycosyltransferase activity"/>
    <property type="evidence" value="ECO:0007669"/>
    <property type="project" value="UniProtKB-ARBA"/>
</dbReference>
<evidence type="ECO:0000259" key="1">
    <source>
        <dbReference type="Pfam" id="PF13477"/>
    </source>
</evidence>
<dbReference type="SUPFAM" id="SSF53756">
    <property type="entry name" value="UDP-Glycosyltransferase/glycogen phosphorylase"/>
    <property type="match status" value="1"/>
</dbReference>
<name>A0A557S4U3_9GAMM</name>
<evidence type="ECO:0000313" key="3">
    <source>
        <dbReference type="Proteomes" id="UP000316649"/>
    </source>
</evidence>
<organism evidence="2 3">
    <name type="scientific">Sedimenticola selenatireducens</name>
    <dbReference type="NCBI Taxonomy" id="191960"/>
    <lineage>
        <taxon>Bacteria</taxon>
        <taxon>Pseudomonadati</taxon>
        <taxon>Pseudomonadota</taxon>
        <taxon>Gammaproteobacteria</taxon>
        <taxon>Chromatiales</taxon>
        <taxon>Sedimenticolaceae</taxon>
        <taxon>Sedimenticola</taxon>
    </lineage>
</organism>
<dbReference type="Pfam" id="PF13692">
    <property type="entry name" value="Glyco_trans_1_4"/>
    <property type="match status" value="1"/>
</dbReference>
<reference evidence="2 3" key="1">
    <citation type="submission" date="2019-07" db="EMBL/GenBank/DDBJ databases">
        <title>The pathways for chlorine oxyanion respiration interact through the shared metabolite chlorate.</title>
        <authorList>
            <person name="Barnum T.P."/>
            <person name="Cheng Y."/>
            <person name="Hill K.A."/>
            <person name="Lucas L.N."/>
            <person name="Carlson H.K."/>
            <person name="Coates J.D."/>
        </authorList>
    </citation>
    <scope>NUCLEOTIDE SEQUENCE [LARGE SCALE GENOMIC DNA]</scope>
    <source>
        <strain evidence="2 3">BK-1</strain>
    </source>
</reference>
<dbReference type="Gene3D" id="3.40.50.2000">
    <property type="entry name" value="Glycogen Phosphorylase B"/>
    <property type="match status" value="2"/>
</dbReference>
<sequence>MSFLLVASFPESLLKFRGALMAELVARDEKVHVAVPDIPMGSTLRLEMEAVGLIVHEIPLKRVGMNPVSDLKFLAHLVVLMRRTKPKRVLCYTVKPVIYGLIAAVLARVPYRYALITGLGYAFQGGDSRTFVRSLVKSLYKIALKFSEKTFFQNPDDEALFRKLGLIADSAKTSLVNGSGVNLTEFAVSPLPNKLSFLFIGRLLGDKGVREYVESARIVCEKYPDIEFGLVGWIDDNPNSVGQDELRRWIADSVIKFYGKLEDVRPAIANCSVYVLPSYREGTPRTVLEAMSMGRPVITTDAPGCRETVINWENGFLTPVRSIDGLVAAMCEFINDPLLVARMGMRSRELAEDKYDVNKVNQLMLSEMGFKW</sequence>
<dbReference type="EMBL" id="VMNH01000016">
    <property type="protein sequence ID" value="TVO72439.1"/>
    <property type="molecule type" value="Genomic_DNA"/>
</dbReference>
<proteinExistence type="predicted"/>